<organism evidence="1">
    <name type="scientific">uncultured Microcoleus sp</name>
    <dbReference type="NCBI Taxonomy" id="259945"/>
    <lineage>
        <taxon>Bacteria</taxon>
        <taxon>Bacillati</taxon>
        <taxon>Cyanobacteriota</taxon>
        <taxon>Cyanophyceae</taxon>
        <taxon>Oscillatoriophycideae</taxon>
        <taxon>Oscillatoriales</taxon>
        <taxon>Microcoleaceae</taxon>
        <taxon>Microcoleus</taxon>
        <taxon>environmental samples</taxon>
    </lineage>
</organism>
<evidence type="ECO:0000313" key="1">
    <source>
        <dbReference type="EMBL" id="CAA9368627.1"/>
    </source>
</evidence>
<gene>
    <name evidence="1" type="ORF">AVDCRST_MAG84-4095</name>
</gene>
<dbReference type="EMBL" id="CADCTZ010000842">
    <property type="protein sequence ID" value="CAA9368627.1"/>
    <property type="molecule type" value="Genomic_DNA"/>
</dbReference>
<dbReference type="AlphaFoldDB" id="A0A6J4MWV5"/>
<reference evidence="1" key="1">
    <citation type="submission" date="2020-02" db="EMBL/GenBank/DDBJ databases">
        <authorList>
            <person name="Meier V. D."/>
        </authorList>
    </citation>
    <scope>NUCLEOTIDE SEQUENCE</scope>
    <source>
        <strain evidence="1">AVDCRST_MAG84</strain>
    </source>
</reference>
<accession>A0A6J4MWV5</accession>
<sequence length="104" mass="11370">MSESKVISFRASSHFLNWIQAQQLEGESESQAAQRILKALSAGATVEVSTPMSTELSTRSNDSLMSTDVSTNISEIVDTQIETKLDPILQKLAEMDARLGKLRA</sequence>
<proteinExistence type="predicted"/>
<protein>
    <submittedName>
        <fullName evidence="1">Uncharacterized protein</fullName>
    </submittedName>
</protein>
<name>A0A6J4MWV5_9CYAN</name>